<dbReference type="GO" id="GO:0016491">
    <property type="term" value="F:oxidoreductase activity"/>
    <property type="evidence" value="ECO:0007669"/>
    <property type="project" value="UniProtKB-KW"/>
</dbReference>
<feature type="domain" description="Pyrroline-5-carboxylate reductase catalytic N-terminal" evidence="2">
    <location>
        <begin position="2"/>
        <end position="92"/>
    </location>
</feature>
<evidence type="ECO:0000313" key="4">
    <source>
        <dbReference type="Proteomes" id="UP000241808"/>
    </source>
</evidence>
<dbReference type="AlphaFoldDB" id="A0A2T4ZI97"/>
<dbReference type="InterPro" id="IPR051267">
    <property type="entry name" value="STEAP_metalloreductase"/>
</dbReference>
<protein>
    <recommendedName>
        <fullName evidence="2">Pyrroline-5-carboxylate reductase catalytic N-terminal domain-containing protein</fullName>
    </recommendedName>
</protein>
<reference evidence="3 4" key="1">
    <citation type="submission" date="2018-04" db="EMBL/GenBank/DDBJ databases">
        <title>Genomic Encyclopedia of Archaeal and Bacterial Type Strains, Phase II (KMG-II): from individual species to whole genera.</title>
        <authorList>
            <person name="Goeker M."/>
        </authorList>
    </citation>
    <scope>NUCLEOTIDE SEQUENCE [LARGE SCALE GENOMIC DNA]</scope>
    <source>
        <strain evidence="3 4">DSM 25521</strain>
    </source>
</reference>
<comment type="caution">
    <text evidence="3">The sequence shown here is derived from an EMBL/GenBank/DDBJ whole genome shotgun (WGS) entry which is preliminary data.</text>
</comment>
<evidence type="ECO:0000256" key="1">
    <source>
        <dbReference type="ARBA" id="ARBA00023002"/>
    </source>
</evidence>
<keyword evidence="1" id="KW-0560">Oxidoreductase</keyword>
<dbReference type="Pfam" id="PF03807">
    <property type="entry name" value="F420_oxidored"/>
    <property type="match status" value="1"/>
</dbReference>
<proteinExistence type="predicted"/>
<sequence>MRIAIIGIGRVGRALAQGLGGKGHAVTLGTRDTASEETKAFAATVGATVASPVDAAAGAEVIILALPWEAAEGAIRALGGLSGKVVIDCMNPLGMVDGALGLTLGHTTSGGEIVAGWLPQARVVKTLNQVGAAIMARNAHLTHRPVQFVAGDDSGAKAVAMGLLADLGFEALDAGGIAKARILEPFAMVWINQALARGKGPDWAFAAVTGA</sequence>
<dbReference type="InterPro" id="IPR036291">
    <property type="entry name" value="NAD(P)-bd_dom_sf"/>
</dbReference>
<accession>A0A2T4ZI97</accession>
<evidence type="ECO:0000259" key="2">
    <source>
        <dbReference type="Pfam" id="PF03807"/>
    </source>
</evidence>
<dbReference type="Gene3D" id="3.40.50.720">
    <property type="entry name" value="NAD(P)-binding Rossmann-like Domain"/>
    <property type="match status" value="1"/>
</dbReference>
<evidence type="ECO:0000313" key="3">
    <source>
        <dbReference type="EMBL" id="PTM61691.1"/>
    </source>
</evidence>
<name>A0A2T4ZI97_9HYPH</name>
<organism evidence="3 4">
    <name type="scientific">Phreatobacter oligotrophus</name>
    <dbReference type="NCBI Taxonomy" id="1122261"/>
    <lineage>
        <taxon>Bacteria</taxon>
        <taxon>Pseudomonadati</taxon>
        <taxon>Pseudomonadota</taxon>
        <taxon>Alphaproteobacteria</taxon>
        <taxon>Hyphomicrobiales</taxon>
        <taxon>Phreatobacteraceae</taxon>
        <taxon>Phreatobacter</taxon>
    </lineage>
</organism>
<keyword evidence="4" id="KW-1185">Reference proteome</keyword>
<dbReference type="PANTHER" id="PTHR14239">
    <property type="entry name" value="DUDULIN-RELATED"/>
    <property type="match status" value="1"/>
</dbReference>
<gene>
    <name evidence="3" type="ORF">C8P69_101362</name>
</gene>
<dbReference type="Proteomes" id="UP000241808">
    <property type="component" value="Unassembled WGS sequence"/>
</dbReference>
<dbReference type="EMBL" id="PZZL01000001">
    <property type="protein sequence ID" value="PTM61691.1"/>
    <property type="molecule type" value="Genomic_DNA"/>
</dbReference>
<dbReference type="SUPFAM" id="SSF51735">
    <property type="entry name" value="NAD(P)-binding Rossmann-fold domains"/>
    <property type="match status" value="1"/>
</dbReference>
<dbReference type="InterPro" id="IPR028939">
    <property type="entry name" value="P5C_Rdtase_cat_N"/>
</dbReference>